<dbReference type="InterPro" id="IPR050776">
    <property type="entry name" value="Ank_Repeat/CDKN_Inhibitor"/>
</dbReference>
<evidence type="ECO:0000256" key="3">
    <source>
        <dbReference type="PROSITE-ProRule" id="PRU00023"/>
    </source>
</evidence>
<dbReference type="KEGG" id="shd:SUTH_01256"/>
<gene>
    <name evidence="5" type="ORF">SUTH_01256</name>
</gene>
<dbReference type="InterPro" id="IPR036770">
    <property type="entry name" value="Ankyrin_rpt-contain_sf"/>
</dbReference>
<evidence type="ECO:0000256" key="4">
    <source>
        <dbReference type="SAM" id="SignalP"/>
    </source>
</evidence>
<keyword evidence="4" id="KW-0732">Signal</keyword>
<protein>
    <submittedName>
        <fullName evidence="5">Uncharacterized protein</fullName>
    </submittedName>
</protein>
<evidence type="ECO:0000256" key="2">
    <source>
        <dbReference type="ARBA" id="ARBA00023043"/>
    </source>
</evidence>
<dbReference type="EMBL" id="AP012547">
    <property type="protein sequence ID" value="BAO29056.1"/>
    <property type="molecule type" value="Genomic_DNA"/>
</dbReference>
<proteinExistence type="predicted"/>
<keyword evidence="6" id="KW-1185">Reference proteome</keyword>
<reference evidence="5 6" key="1">
    <citation type="journal article" date="2014" name="Syst. Appl. Microbiol.">
        <title>Complete genomes of freshwater sulfur oxidizers Sulfuricella denitrificans skB26 and Sulfuritalea hydrogenivorans sk43H: genetic insights into the sulfur oxidation pathway of betaproteobacteria.</title>
        <authorList>
            <person name="Watanabe T."/>
            <person name="Kojima H."/>
            <person name="Fukui M."/>
        </authorList>
    </citation>
    <scope>NUCLEOTIDE SEQUENCE [LARGE SCALE GENOMIC DNA]</scope>
    <source>
        <strain evidence="5">DSM22779</strain>
    </source>
</reference>
<evidence type="ECO:0000313" key="6">
    <source>
        <dbReference type="Proteomes" id="UP000031637"/>
    </source>
</evidence>
<dbReference type="InterPro" id="IPR006311">
    <property type="entry name" value="TAT_signal"/>
</dbReference>
<accession>W0SDC3</accession>
<dbReference type="SMART" id="SM00248">
    <property type="entry name" value="ANK"/>
    <property type="match status" value="4"/>
</dbReference>
<dbReference type="PANTHER" id="PTHR24201">
    <property type="entry name" value="ANK_REP_REGION DOMAIN-CONTAINING PROTEIN"/>
    <property type="match status" value="1"/>
</dbReference>
<keyword evidence="2 3" id="KW-0040">ANK repeat</keyword>
<dbReference type="AlphaFoldDB" id="W0SDC3"/>
<evidence type="ECO:0000256" key="1">
    <source>
        <dbReference type="ARBA" id="ARBA00022737"/>
    </source>
</evidence>
<dbReference type="PROSITE" id="PS51318">
    <property type="entry name" value="TAT"/>
    <property type="match status" value="1"/>
</dbReference>
<keyword evidence="1" id="KW-0677">Repeat</keyword>
<sequence>MNPTRTPVIRHALHGLAALCAAALLAACGKPESASAPSVAAPPAGTPCVLPRIAPNAEFSKSDDELFAAAVAGNVGAAVQALEAGAKVDAIGALKRTPLFAAAFCDRPEMVKLLLEKGGKHELADANGMLPLHAAVVVGGAETARVLLASGANVNGRDAAGRTALHLAAATNQPAMVELLLAAKVNSTAKDKHGMSAAAVAADNGHSALAASIRKWQEQHKAPKP</sequence>
<dbReference type="Pfam" id="PF12796">
    <property type="entry name" value="Ank_2"/>
    <property type="match status" value="1"/>
</dbReference>
<dbReference type="Proteomes" id="UP000031637">
    <property type="component" value="Chromosome"/>
</dbReference>
<evidence type="ECO:0000313" key="5">
    <source>
        <dbReference type="EMBL" id="BAO29056.1"/>
    </source>
</evidence>
<dbReference type="PROSITE" id="PS50297">
    <property type="entry name" value="ANK_REP_REGION"/>
    <property type="match status" value="2"/>
</dbReference>
<organism evidence="5 6">
    <name type="scientific">Sulfuritalea hydrogenivorans sk43H</name>
    <dbReference type="NCBI Taxonomy" id="1223802"/>
    <lineage>
        <taxon>Bacteria</taxon>
        <taxon>Pseudomonadati</taxon>
        <taxon>Pseudomonadota</taxon>
        <taxon>Betaproteobacteria</taxon>
        <taxon>Nitrosomonadales</taxon>
        <taxon>Sterolibacteriaceae</taxon>
        <taxon>Sulfuritalea</taxon>
    </lineage>
</organism>
<feature type="repeat" description="ANK" evidence="3">
    <location>
        <begin position="160"/>
        <end position="192"/>
    </location>
</feature>
<dbReference type="PROSITE" id="PS51257">
    <property type="entry name" value="PROKAR_LIPOPROTEIN"/>
    <property type="match status" value="1"/>
</dbReference>
<dbReference type="InterPro" id="IPR002110">
    <property type="entry name" value="Ankyrin_rpt"/>
</dbReference>
<dbReference type="Pfam" id="PF00023">
    <property type="entry name" value="Ank"/>
    <property type="match status" value="1"/>
</dbReference>
<dbReference type="Gene3D" id="1.25.40.20">
    <property type="entry name" value="Ankyrin repeat-containing domain"/>
    <property type="match status" value="1"/>
</dbReference>
<name>W0SDC3_9PROT</name>
<dbReference type="STRING" id="1223802.SUTH_01256"/>
<feature type="repeat" description="ANK" evidence="3">
    <location>
        <begin position="127"/>
        <end position="159"/>
    </location>
</feature>
<dbReference type="PROSITE" id="PS50088">
    <property type="entry name" value="ANK_REPEAT"/>
    <property type="match status" value="3"/>
</dbReference>
<feature type="signal peptide" evidence="4">
    <location>
        <begin position="1"/>
        <end position="26"/>
    </location>
</feature>
<dbReference type="RefSeq" id="WP_171817324.1">
    <property type="nucleotide sequence ID" value="NZ_AP012547.1"/>
</dbReference>
<dbReference type="HOGENOM" id="CLU_000134_18_1_4"/>
<feature type="chain" id="PRO_5004795307" evidence="4">
    <location>
        <begin position="27"/>
        <end position="225"/>
    </location>
</feature>
<dbReference type="SUPFAM" id="SSF48403">
    <property type="entry name" value="Ankyrin repeat"/>
    <property type="match status" value="1"/>
</dbReference>
<feature type="repeat" description="ANK" evidence="3">
    <location>
        <begin position="94"/>
        <end position="126"/>
    </location>
</feature>